<evidence type="ECO:0000256" key="4">
    <source>
        <dbReference type="ARBA" id="ARBA00022630"/>
    </source>
</evidence>
<evidence type="ECO:0000256" key="8">
    <source>
        <dbReference type="ARBA" id="ARBA00023004"/>
    </source>
</evidence>
<reference evidence="12" key="1">
    <citation type="submission" date="2017-02" db="EMBL/GenBank/DDBJ databases">
        <title>Delving into the versatile metabolic prowess of the omnipresent phylum Bacteroidetes.</title>
        <authorList>
            <person name="Nobu M.K."/>
            <person name="Mei R."/>
            <person name="Narihiro T."/>
            <person name="Kuroda K."/>
            <person name="Liu W.-T."/>
        </authorList>
    </citation>
    <scope>NUCLEOTIDE SEQUENCE</scope>
    <source>
        <strain evidence="12">ADurb.Bin276</strain>
    </source>
</reference>
<keyword evidence="9" id="KW-0411">Iron-sulfur</keyword>
<dbReference type="GO" id="GO:0046872">
    <property type="term" value="F:metal ion binding"/>
    <property type="evidence" value="ECO:0007669"/>
    <property type="project" value="UniProtKB-KW"/>
</dbReference>
<name>A0A1V5SJ32_9BACT</name>
<accession>A0A1V5SJ32</accession>
<comment type="similarity">
    <text evidence="3">In the N-terminal section; belongs to the NADH:flavin oxidoreductase/NADH oxidase family.</text>
</comment>
<dbReference type="EC" id="1.-.-.-" evidence="12"/>
<dbReference type="Pfam" id="PF00724">
    <property type="entry name" value="Oxidored_FMN"/>
    <property type="match status" value="1"/>
</dbReference>
<feature type="domain" description="FAD/NAD(P)-binding" evidence="11">
    <location>
        <begin position="397"/>
        <end position="646"/>
    </location>
</feature>
<dbReference type="InterPro" id="IPR023753">
    <property type="entry name" value="FAD/NAD-binding_dom"/>
</dbReference>
<keyword evidence="5" id="KW-0288">FMN</keyword>
<dbReference type="GO" id="GO:0051536">
    <property type="term" value="F:iron-sulfur cluster binding"/>
    <property type="evidence" value="ECO:0007669"/>
    <property type="project" value="UniProtKB-KW"/>
</dbReference>
<evidence type="ECO:0000313" key="12">
    <source>
        <dbReference type="EMBL" id="OQA54560.1"/>
    </source>
</evidence>
<protein>
    <submittedName>
        <fullName evidence="12">NADH oxidase</fullName>
        <ecNumber evidence="12">1.-.-.-</ecNumber>
    </submittedName>
</protein>
<dbReference type="SUPFAM" id="SSF51971">
    <property type="entry name" value="Nucleotide-binding domain"/>
    <property type="match status" value="1"/>
</dbReference>
<comment type="caution">
    <text evidence="12">The sequence shown here is derived from an EMBL/GenBank/DDBJ whole genome shotgun (WGS) entry which is preliminary data.</text>
</comment>
<evidence type="ECO:0000256" key="7">
    <source>
        <dbReference type="ARBA" id="ARBA00023002"/>
    </source>
</evidence>
<dbReference type="Gene3D" id="3.40.50.720">
    <property type="entry name" value="NAD(P)-binding Rossmann-like Domain"/>
    <property type="match status" value="1"/>
</dbReference>
<dbReference type="PRINTS" id="PR00419">
    <property type="entry name" value="ADXRDTASE"/>
</dbReference>
<keyword evidence="6" id="KW-0479">Metal-binding</keyword>
<dbReference type="AlphaFoldDB" id="A0A1V5SJ32"/>
<evidence type="ECO:0000256" key="1">
    <source>
        <dbReference type="ARBA" id="ARBA00001917"/>
    </source>
</evidence>
<feature type="domain" description="NADH:flavin oxidoreductase/NADH oxidase N-terminal" evidence="10">
    <location>
        <begin position="6"/>
        <end position="348"/>
    </location>
</feature>
<dbReference type="EMBL" id="MWBQ01000207">
    <property type="protein sequence ID" value="OQA54560.1"/>
    <property type="molecule type" value="Genomic_DNA"/>
</dbReference>
<evidence type="ECO:0000256" key="6">
    <source>
        <dbReference type="ARBA" id="ARBA00022723"/>
    </source>
</evidence>
<evidence type="ECO:0000256" key="2">
    <source>
        <dbReference type="ARBA" id="ARBA00001966"/>
    </source>
</evidence>
<comment type="cofactor">
    <cofactor evidence="1">
        <name>FMN</name>
        <dbReference type="ChEBI" id="CHEBI:58210"/>
    </cofactor>
</comment>
<gene>
    <name evidence="12" type="ORF">BWY41_02010</name>
</gene>
<evidence type="ECO:0000259" key="10">
    <source>
        <dbReference type="Pfam" id="PF00724"/>
    </source>
</evidence>
<dbReference type="Proteomes" id="UP000485569">
    <property type="component" value="Unassembled WGS sequence"/>
</dbReference>
<dbReference type="Gene3D" id="3.20.20.70">
    <property type="entry name" value="Aldolase class I"/>
    <property type="match status" value="1"/>
</dbReference>
<dbReference type="InterPro" id="IPR051793">
    <property type="entry name" value="NADH:flavin_oxidoreductase"/>
</dbReference>
<evidence type="ECO:0000256" key="5">
    <source>
        <dbReference type="ARBA" id="ARBA00022643"/>
    </source>
</evidence>
<dbReference type="PANTHER" id="PTHR42917">
    <property type="entry name" value="2,4-DIENOYL-COA REDUCTASE"/>
    <property type="match status" value="1"/>
</dbReference>
<dbReference type="InterPro" id="IPR001155">
    <property type="entry name" value="OxRdtase_FMN_N"/>
</dbReference>
<proteinExistence type="inferred from homology"/>
<evidence type="ECO:0000256" key="3">
    <source>
        <dbReference type="ARBA" id="ARBA00011048"/>
    </source>
</evidence>
<dbReference type="Pfam" id="PF07992">
    <property type="entry name" value="Pyr_redox_2"/>
    <property type="match status" value="1"/>
</dbReference>
<keyword evidence="8" id="KW-0408">Iron</keyword>
<dbReference type="InterPro" id="IPR036188">
    <property type="entry name" value="FAD/NAD-bd_sf"/>
</dbReference>
<dbReference type="PANTHER" id="PTHR42917:SF2">
    <property type="entry name" value="2,4-DIENOYL-COA REDUCTASE [(2E)-ENOYL-COA-PRODUCING]"/>
    <property type="match status" value="1"/>
</dbReference>
<dbReference type="GO" id="GO:0016491">
    <property type="term" value="F:oxidoreductase activity"/>
    <property type="evidence" value="ECO:0007669"/>
    <property type="project" value="UniProtKB-KW"/>
</dbReference>
<dbReference type="SUPFAM" id="SSF51905">
    <property type="entry name" value="FAD/NAD(P)-binding domain"/>
    <property type="match status" value="1"/>
</dbReference>
<keyword evidence="4" id="KW-0285">Flavoprotein</keyword>
<dbReference type="GO" id="GO:0010181">
    <property type="term" value="F:FMN binding"/>
    <property type="evidence" value="ECO:0007669"/>
    <property type="project" value="InterPro"/>
</dbReference>
<evidence type="ECO:0000256" key="9">
    <source>
        <dbReference type="ARBA" id="ARBA00023014"/>
    </source>
</evidence>
<dbReference type="CDD" id="cd02803">
    <property type="entry name" value="OYE_like_FMN_family"/>
    <property type="match status" value="1"/>
</dbReference>
<dbReference type="InterPro" id="IPR013785">
    <property type="entry name" value="Aldolase_TIM"/>
</dbReference>
<organism evidence="12">
    <name type="scientific">Candidatus Atribacter allofermentans</name>
    <dbReference type="NCBI Taxonomy" id="1852833"/>
    <lineage>
        <taxon>Bacteria</taxon>
        <taxon>Pseudomonadati</taxon>
        <taxon>Atribacterota</taxon>
        <taxon>Atribacteria</taxon>
        <taxon>Atribacterales</taxon>
        <taxon>Atribacteraceae</taxon>
        <taxon>Atribacter</taxon>
    </lineage>
</organism>
<sequence>MPFEHIFSPIKIAQVVVPNRVVHVPTDISSANADGSVNDRVIRYHEEIAKGGCGLIIVGATTPDRETGRPTVTCLSADADYFIPGLHHLATAMQRHGAKCAVQIQHPGRQAAYPRKGLISCSDMVTDVPGSAGHEVIYAGAEAKGKDIRGMEIEEVYDLIEKFAEAAWRIQQAGFDMVELHGAHGYMIAQFLSPYTNKRNDRFGGPLKNRMRFVLEIISRIKYKCGTNFPIGVRYSGEEWMPGSRTLDESVEIAKELEKAGVAFLDISAGIFEAAGPTMDPMYYEEGWNTYTAEAIKKAVKIAVITSHTLRTPEYCDRIISEGKTDMVGLSRQMIADPYWANKAKAGKVQEIRKCISCLIGCWKESLYIKREMRCAVNPAIGDERFLDLKPALTKLKVAVVGGGIAGMEAARIATLRGHQVTLFEKDDELGGILRTCCMVPPKSKMKWYMDWIREQIKNLKVEVRLNTIAKTDELKMFDVVLCGTGAKTVFPDIPGVEKAFKFEDVLRCAKKNCEYWPKERTVEAVKIGQKVLVWGNHYAATDTAEALALRGKEVIYVTEDKEIAPNIEPIHREVMMLRFNGGNGQGLEEKAFKFPVNIRLNTTVVEIKDGEVVLMNDAFEKETIAVDTVVLAKTKPNTELYDSLLAAGLHVVNIGDSNLVRNVRGAMTDGANAGLMIDGDIFMNANNALSCGLPYDVKLQMK</sequence>
<keyword evidence="7 12" id="KW-0560">Oxidoreductase</keyword>
<dbReference type="SUPFAM" id="SSF51395">
    <property type="entry name" value="FMN-linked oxidoreductases"/>
    <property type="match status" value="1"/>
</dbReference>
<evidence type="ECO:0000259" key="11">
    <source>
        <dbReference type="Pfam" id="PF07992"/>
    </source>
</evidence>
<dbReference type="Gene3D" id="3.50.50.60">
    <property type="entry name" value="FAD/NAD(P)-binding domain"/>
    <property type="match status" value="1"/>
</dbReference>
<comment type="cofactor">
    <cofactor evidence="2">
        <name>[4Fe-4S] cluster</name>
        <dbReference type="ChEBI" id="CHEBI:49883"/>
    </cofactor>
</comment>